<dbReference type="OrthoDB" id="6376425at2759"/>
<feature type="chain" id="PRO_5003157231" evidence="2">
    <location>
        <begin position="23"/>
        <end position="282"/>
    </location>
</feature>
<feature type="compositionally biased region" description="Basic and acidic residues" evidence="1">
    <location>
        <begin position="218"/>
        <end position="229"/>
    </location>
</feature>
<dbReference type="Proteomes" id="UP000000311">
    <property type="component" value="Unassembled WGS sequence"/>
</dbReference>
<organism evidence="4">
    <name type="scientific">Camponotus floridanus</name>
    <name type="common">Florida carpenter ant</name>
    <dbReference type="NCBI Taxonomy" id="104421"/>
    <lineage>
        <taxon>Eukaryota</taxon>
        <taxon>Metazoa</taxon>
        <taxon>Ecdysozoa</taxon>
        <taxon>Arthropoda</taxon>
        <taxon>Hexapoda</taxon>
        <taxon>Insecta</taxon>
        <taxon>Pterygota</taxon>
        <taxon>Neoptera</taxon>
        <taxon>Endopterygota</taxon>
        <taxon>Hymenoptera</taxon>
        <taxon>Apocrita</taxon>
        <taxon>Aculeata</taxon>
        <taxon>Formicoidea</taxon>
        <taxon>Formicidae</taxon>
        <taxon>Formicinae</taxon>
        <taxon>Camponotus</taxon>
    </lineage>
</organism>
<feature type="signal peptide" evidence="2">
    <location>
        <begin position="1"/>
        <end position="22"/>
    </location>
</feature>
<evidence type="ECO:0000256" key="1">
    <source>
        <dbReference type="SAM" id="MobiDB-lite"/>
    </source>
</evidence>
<dbReference type="AlphaFoldDB" id="E2AXH9"/>
<proteinExistence type="predicted"/>
<accession>E2AXH9</accession>
<evidence type="ECO:0000256" key="2">
    <source>
        <dbReference type="SAM" id="SignalP"/>
    </source>
</evidence>
<keyword evidence="2" id="KW-0732">Signal</keyword>
<reference evidence="3 4" key="1">
    <citation type="journal article" date="2010" name="Science">
        <title>Genomic comparison of the ants Camponotus floridanus and Harpegnathos saltator.</title>
        <authorList>
            <person name="Bonasio R."/>
            <person name="Zhang G."/>
            <person name="Ye C."/>
            <person name="Mutti N.S."/>
            <person name="Fang X."/>
            <person name="Qin N."/>
            <person name="Donahue G."/>
            <person name="Yang P."/>
            <person name="Li Q."/>
            <person name="Li C."/>
            <person name="Zhang P."/>
            <person name="Huang Z."/>
            <person name="Berger S.L."/>
            <person name="Reinberg D."/>
            <person name="Wang J."/>
            <person name="Liebig J."/>
        </authorList>
    </citation>
    <scope>NUCLEOTIDE SEQUENCE [LARGE SCALE GENOMIC DNA]</scope>
    <source>
        <strain evidence="4">C129</strain>
    </source>
</reference>
<gene>
    <name evidence="3" type="ORF">EAG_13454</name>
</gene>
<evidence type="ECO:0000313" key="4">
    <source>
        <dbReference type="Proteomes" id="UP000000311"/>
    </source>
</evidence>
<keyword evidence="4" id="KW-1185">Reference proteome</keyword>
<dbReference type="OMA" id="TNGYPMY"/>
<protein>
    <submittedName>
        <fullName evidence="3">Uncharacterized protein</fullName>
    </submittedName>
</protein>
<sequence length="282" mass="32024">MRSAAVCIAFVLTCTSGSLVAGIRFIDPQPGSNGDIGDKRLGLSEPTCDELRAMWRYTKRQSRAAKTTNGYSMYSYNPNIWPRTALPDRTKFSRGYTRGRHGGRPRSRAAGGAPIYGRMVHKAPAGSTWRSGMRGPSRVKAMEELTRQYGIVNKGPYSPNNNRPVNSFRFAGGLSPPKTQVPQSGSFEELKDLIKAERARELQKQHIIEEMEKVATFKGKDRLNEEQEPSRQQSRKQFSYHPTFLEMMTPKVNYDYNSRRYTPNISRAWSRSEPLSREYMSP</sequence>
<dbReference type="STRING" id="104421.E2AXH9"/>
<dbReference type="InParanoid" id="E2AXH9"/>
<dbReference type="EMBL" id="GL443583">
    <property type="protein sequence ID" value="EFN61864.1"/>
    <property type="molecule type" value="Genomic_DNA"/>
</dbReference>
<name>E2AXH9_CAMFO</name>
<feature type="region of interest" description="Disordered" evidence="1">
    <location>
        <begin position="218"/>
        <end position="240"/>
    </location>
</feature>
<evidence type="ECO:0000313" key="3">
    <source>
        <dbReference type="EMBL" id="EFN61864.1"/>
    </source>
</evidence>